<dbReference type="EMBL" id="CP029788">
    <property type="protein sequence ID" value="AWT44912.1"/>
    <property type="molecule type" value="Genomic_DNA"/>
</dbReference>
<dbReference type="AlphaFoldDB" id="A0A2U9P5W1"/>
<organism evidence="2 3">
    <name type="scientific">Streptomyces actuosus</name>
    <dbReference type="NCBI Taxonomy" id="1885"/>
    <lineage>
        <taxon>Bacteria</taxon>
        <taxon>Bacillati</taxon>
        <taxon>Actinomycetota</taxon>
        <taxon>Actinomycetes</taxon>
        <taxon>Kitasatosporales</taxon>
        <taxon>Streptomycetaceae</taxon>
        <taxon>Streptomyces</taxon>
    </lineage>
</organism>
<dbReference type="Proteomes" id="UP000247634">
    <property type="component" value="Chromosome"/>
</dbReference>
<protein>
    <submittedName>
        <fullName evidence="2">Uncharacterized protein</fullName>
    </submittedName>
</protein>
<feature type="compositionally biased region" description="Pro residues" evidence="1">
    <location>
        <begin position="26"/>
        <end position="88"/>
    </location>
</feature>
<proteinExistence type="predicted"/>
<feature type="compositionally biased region" description="Basic residues" evidence="1">
    <location>
        <begin position="1"/>
        <end position="10"/>
    </location>
</feature>
<accession>A0A2U9P5W1</accession>
<evidence type="ECO:0000313" key="2">
    <source>
        <dbReference type="EMBL" id="AWT44912.1"/>
    </source>
</evidence>
<evidence type="ECO:0000256" key="1">
    <source>
        <dbReference type="SAM" id="MobiDB-lite"/>
    </source>
</evidence>
<feature type="region of interest" description="Disordered" evidence="1">
    <location>
        <begin position="1"/>
        <end position="92"/>
    </location>
</feature>
<name>A0A2U9P5W1_STRAS</name>
<keyword evidence="3" id="KW-1185">Reference proteome</keyword>
<sequence>MARVRRHRACRSGSASAIPKSNRCPGPLPGAPGPTLAPPGPPGPGTPPGQPPCGAPPAEPPGPPGQPPCGAPSAEPPGPPGPGGPPRRAPARIAARLKRGSVRTVRTSSWRVTSQAVAPFARRICETGASSRRRTSSSGGAKGHFCSKGYVGLSSMGASTLRSAPAARPDRR</sequence>
<dbReference type="KEGG" id="sact:DMT42_23215"/>
<gene>
    <name evidence="2" type="ORF">DMT42_23215</name>
</gene>
<evidence type="ECO:0000313" key="3">
    <source>
        <dbReference type="Proteomes" id="UP000247634"/>
    </source>
</evidence>
<reference evidence="2 3" key="1">
    <citation type="submission" date="2018-06" db="EMBL/GenBank/DDBJ databases">
        <title>The complete genome sequence of a nosiheptide producer Streptomyces actuosus ATCC 25421: deducing the ability of producing a new class III lantibiotics.</title>
        <authorList>
            <person name="Liu W."/>
            <person name="Sun F."/>
            <person name="Hu Y."/>
        </authorList>
    </citation>
    <scope>NUCLEOTIDE SEQUENCE [LARGE SCALE GENOMIC DNA]</scope>
    <source>
        <strain evidence="2 3">ATCC 25421</strain>
    </source>
</reference>